<sequence length="544" mass="59792">MKKFLLFLVLTSLNLVAQTPIWHYAFDGNSSPVNPQGYYGGSLFKVSGGTTNASNFGMDRFGNSGSSLIVKNQTDFIYYANLANLPQGNNPRSFSFWLRIKNPGNQSLFSYGGTTNSNMFSMVIPSTTTVAYIVYGPNTYVQFANSGHPRYVSINSSDQDAWIHYTVTAEASGTKLYKNGVLIATNSITLTTSGTNIRFGLPLMDTYTTDSTLDFLLDDFKIYNQVLTQAQIKQMYADEVAFNPTNLVAYYGFENNLDCTNDATYNLTAQNPAENTYETGIIGQSRKFLGNPVYNDAIGQAINYGEFTIMAWEKTNVNQSGADFATVYELGSSLYARRRQSLFKTGYASNATTFLGEGSTSVNPISEWVHHTVTVKSYNGSFNAVYYRNGELLSKTANNTSTTSVYSFIDKFVIAGGTDASGNIMSSKRLQNSNIDEVYVYNRVLDQSEILATMYRTTSPAAVLSNSNFELKEISLYPNPTNSMFTVDVPNDSVKTISVVDITGKVVTTSNVTTVDVSNLMSGIYMVKVETISGKTGMKKLVKS</sequence>
<gene>
    <name evidence="4" type="ORF">SAMN05444337_2586</name>
</gene>
<dbReference type="SUPFAM" id="SSF49899">
    <property type="entry name" value="Concanavalin A-like lectins/glucanases"/>
    <property type="match status" value="2"/>
</dbReference>
<evidence type="ECO:0000313" key="4">
    <source>
        <dbReference type="EMBL" id="SHJ77125.1"/>
    </source>
</evidence>
<dbReference type="InterPro" id="IPR013320">
    <property type="entry name" value="ConA-like_dom_sf"/>
</dbReference>
<dbReference type="AlphaFoldDB" id="A0A1M6M0Z5"/>
<dbReference type="PANTHER" id="PTHR42535">
    <property type="entry name" value="OOKINETE PROTEIN, PUTATIVE-RELATED"/>
    <property type="match status" value="1"/>
</dbReference>
<evidence type="ECO:0000313" key="5">
    <source>
        <dbReference type="Proteomes" id="UP000184232"/>
    </source>
</evidence>
<dbReference type="RefSeq" id="WP_072785762.1">
    <property type="nucleotide sequence ID" value="NZ_CP045292.1"/>
</dbReference>
<reference evidence="4 5" key="1">
    <citation type="submission" date="2016-11" db="EMBL/GenBank/DDBJ databases">
        <authorList>
            <person name="Jaros S."/>
            <person name="Januszkiewicz K."/>
            <person name="Wedrychowicz H."/>
        </authorList>
    </citation>
    <scope>NUCLEOTIDE SEQUENCE [LARGE SCALE GENOMIC DNA]</scope>
    <source>
        <strain evidence="4 5">DSM 22807</strain>
    </source>
</reference>
<dbReference type="InterPro" id="IPR026444">
    <property type="entry name" value="Secre_tail"/>
</dbReference>
<dbReference type="OrthoDB" id="1281073at2"/>
<proteinExistence type="predicted"/>
<dbReference type="GO" id="GO:0005975">
    <property type="term" value="P:carbohydrate metabolic process"/>
    <property type="evidence" value="ECO:0007669"/>
    <property type="project" value="UniProtKB-ARBA"/>
</dbReference>
<feature type="chain" id="PRO_5012590384" evidence="2">
    <location>
        <begin position="18"/>
        <end position="544"/>
    </location>
</feature>
<dbReference type="GO" id="GO:0004553">
    <property type="term" value="F:hydrolase activity, hydrolyzing O-glycosyl compounds"/>
    <property type="evidence" value="ECO:0007669"/>
    <property type="project" value="UniProtKB-ARBA"/>
</dbReference>
<dbReference type="PANTHER" id="PTHR42535:SF2">
    <property type="entry name" value="CHROMOSOME UNDETERMINED SCAFFOLD_146, WHOLE GENOME SHOTGUN SEQUENCE"/>
    <property type="match status" value="1"/>
</dbReference>
<dbReference type="Proteomes" id="UP000184232">
    <property type="component" value="Unassembled WGS sequence"/>
</dbReference>
<name>A0A1M6M0Z5_9FLAO</name>
<keyword evidence="5" id="KW-1185">Reference proteome</keyword>
<dbReference type="STRING" id="683124.SAMN05444337_2586"/>
<dbReference type="EMBL" id="FQZH01000006">
    <property type="protein sequence ID" value="SHJ77125.1"/>
    <property type="molecule type" value="Genomic_DNA"/>
</dbReference>
<evidence type="ECO:0000259" key="3">
    <source>
        <dbReference type="Pfam" id="PF18962"/>
    </source>
</evidence>
<dbReference type="Pfam" id="PF18962">
    <property type="entry name" value="Por_Secre_tail"/>
    <property type="match status" value="1"/>
</dbReference>
<accession>A0A1M6M0Z5</accession>
<dbReference type="Gene3D" id="2.60.120.200">
    <property type="match status" value="2"/>
</dbReference>
<dbReference type="Pfam" id="PF13385">
    <property type="entry name" value="Laminin_G_3"/>
    <property type="match status" value="2"/>
</dbReference>
<keyword evidence="1 2" id="KW-0732">Signal</keyword>
<protein>
    <submittedName>
        <fullName evidence="4">Por secretion system C-terminal sorting domain-containing protein</fullName>
    </submittedName>
</protein>
<dbReference type="NCBIfam" id="TIGR04183">
    <property type="entry name" value="Por_Secre_tail"/>
    <property type="match status" value="1"/>
</dbReference>
<evidence type="ECO:0000256" key="1">
    <source>
        <dbReference type="ARBA" id="ARBA00022729"/>
    </source>
</evidence>
<feature type="signal peptide" evidence="2">
    <location>
        <begin position="1"/>
        <end position="17"/>
    </location>
</feature>
<feature type="domain" description="Secretion system C-terminal sorting" evidence="3">
    <location>
        <begin position="476"/>
        <end position="542"/>
    </location>
</feature>
<evidence type="ECO:0000256" key="2">
    <source>
        <dbReference type="SAM" id="SignalP"/>
    </source>
</evidence>
<organism evidence="4 5">
    <name type="scientific">Flavobacterium haoranii</name>
    <dbReference type="NCBI Taxonomy" id="683124"/>
    <lineage>
        <taxon>Bacteria</taxon>
        <taxon>Pseudomonadati</taxon>
        <taxon>Bacteroidota</taxon>
        <taxon>Flavobacteriia</taxon>
        <taxon>Flavobacteriales</taxon>
        <taxon>Flavobacteriaceae</taxon>
        <taxon>Flavobacterium</taxon>
    </lineage>
</organism>